<organism evidence="1 2">
    <name type="scientific">Aquamicrobium aerolatum DSM 21857</name>
    <dbReference type="NCBI Taxonomy" id="1121003"/>
    <lineage>
        <taxon>Bacteria</taxon>
        <taxon>Pseudomonadati</taxon>
        <taxon>Pseudomonadota</taxon>
        <taxon>Alphaproteobacteria</taxon>
        <taxon>Hyphomicrobiales</taxon>
        <taxon>Phyllobacteriaceae</taxon>
        <taxon>Aerobium</taxon>
    </lineage>
</organism>
<dbReference type="AlphaFoldDB" id="A0A1I3H915"/>
<reference evidence="2" key="1">
    <citation type="submission" date="2016-10" db="EMBL/GenBank/DDBJ databases">
        <authorList>
            <person name="Varghese N."/>
            <person name="Submissions S."/>
        </authorList>
    </citation>
    <scope>NUCLEOTIDE SEQUENCE [LARGE SCALE GENOMIC DNA]</scope>
    <source>
        <strain evidence="2">DSM 21857</strain>
    </source>
</reference>
<name>A0A1I3H915_9HYPH</name>
<evidence type="ECO:0000313" key="1">
    <source>
        <dbReference type="EMBL" id="SFI32047.1"/>
    </source>
</evidence>
<dbReference type="OrthoDB" id="8419627at2"/>
<dbReference type="RefSeq" id="WP_091517391.1">
    <property type="nucleotide sequence ID" value="NZ_FORF01000001.1"/>
</dbReference>
<accession>A0A1I3H915</accession>
<keyword evidence="2" id="KW-1185">Reference proteome</keyword>
<dbReference type="EMBL" id="FORF01000001">
    <property type="protein sequence ID" value="SFI32047.1"/>
    <property type="molecule type" value="Genomic_DNA"/>
</dbReference>
<dbReference type="Proteomes" id="UP000242763">
    <property type="component" value="Unassembled WGS sequence"/>
</dbReference>
<proteinExistence type="predicted"/>
<gene>
    <name evidence="1" type="ORF">SAMN03080618_00053</name>
</gene>
<dbReference type="STRING" id="1121003.SAMN03080618_00053"/>
<evidence type="ECO:0000313" key="2">
    <source>
        <dbReference type="Proteomes" id="UP000242763"/>
    </source>
</evidence>
<protein>
    <submittedName>
        <fullName evidence="1">Uncharacterized protein</fullName>
    </submittedName>
</protein>
<sequence>MTRRNSSLGFLGRFGRSADLRALDAALRAVDIHPAMVPDGAKLTIVNLMKDQWPDQEPPQSAYPPVAQLFGFCIVGPDEFARANGPDATAEAERRLDRALEREESFDAQLVLLALHSKLVSPKLVELYGLSASSED</sequence>